<name>A0A8J2WXE2_9STRA</name>
<dbReference type="OrthoDB" id="438164at2759"/>
<evidence type="ECO:0008006" key="4">
    <source>
        <dbReference type="Google" id="ProtNLM"/>
    </source>
</evidence>
<evidence type="ECO:0000313" key="3">
    <source>
        <dbReference type="Proteomes" id="UP000789595"/>
    </source>
</evidence>
<accession>A0A8J2WXE2</accession>
<dbReference type="EMBL" id="CAKKNE010000001">
    <property type="protein sequence ID" value="CAH0365366.1"/>
    <property type="molecule type" value="Genomic_DNA"/>
</dbReference>
<dbReference type="AlphaFoldDB" id="A0A8J2WXE2"/>
<evidence type="ECO:0000256" key="1">
    <source>
        <dbReference type="SAM" id="SignalP"/>
    </source>
</evidence>
<keyword evidence="1" id="KW-0732">Signal</keyword>
<reference evidence="2" key="1">
    <citation type="submission" date="2021-11" db="EMBL/GenBank/DDBJ databases">
        <authorList>
            <consortium name="Genoscope - CEA"/>
            <person name="William W."/>
        </authorList>
    </citation>
    <scope>NUCLEOTIDE SEQUENCE</scope>
</reference>
<protein>
    <recommendedName>
        <fullName evidence="4">JmjC domain-containing protein</fullName>
    </recommendedName>
</protein>
<organism evidence="2 3">
    <name type="scientific">Pelagomonas calceolata</name>
    <dbReference type="NCBI Taxonomy" id="35677"/>
    <lineage>
        <taxon>Eukaryota</taxon>
        <taxon>Sar</taxon>
        <taxon>Stramenopiles</taxon>
        <taxon>Ochrophyta</taxon>
        <taxon>Pelagophyceae</taxon>
        <taxon>Pelagomonadales</taxon>
        <taxon>Pelagomonadaceae</taxon>
        <taxon>Pelagomonas</taxon>
    </lineage>
</organism>
<evidence type="ECO:0000313" key="2">
    <source>
        <dbReference type="EMBL" id="CAH0365366.1"/>
    </source>
</evidence>
<dbReference type="Gene3D" id="2.60.120.650">
    <property type="entry name" value="Cupin"/>
    <property type="match status" value="1"/>
</dbReference>
<dbReference type="PANTHER" id="PTHR12480">
    <property type="entry name" value="ARGININE DEMETHYLASE AND LYSYL-HYDROXYLASE JMJD"/>
    <property type="match status" value="1"/>
</dbReference>
<feature type="signal peptide" evidence="1">
    <location>
        <begin position="1"/>
        <end position="18"/>
    </location>
</feature>
<keyword evidence="3" id="KW-1185">Reference proteome</keyword>
<sequence length="503" mass="57295">MRGAAAMRVLLLVAVTLAYDFNDPDAPHTSMAIRFDGEGRRADSRRAFEAAARFTPTTSTLVNLGVCYMRMASASAHRARKVELYGLSRDAMRRGGELVQDDEDQRLYGENWGHLMTNFEIEHVPFDQEEVLEADPQMCGAPPPAHDDSWLKRNDGSDRDGLLLHRVPVEPGIDLPRIHVNDLDQYQHFLERRDPFILLGAADWPIVEKAKDGWSWLEELARRWPKAVTDFYPHNMLSHSRQSPYLTRLSTAVEELKVDPRTQESKFRYETKGGALEGRYMHLQLTPAQWLELEKSDIPVERHVHLENDAWLRSCLGYPDDAVAAEYHLKTHWKILLVGARGAGMFNHSDSLQTSSWHLTVSGRKWWYVCGTLSNESSSKCFEGVVGPGEVLYYGRGWSHETQNVDSPTITLTDTAVHSRNYAAVADKLYGECTREVLDFKFSGALCDALDTCYGALYELYGGDEPYSIYRPWRDVASQELIEKRDRVSPLDNNYDGRNYITE</sequence>
<dbReference type="SUPFAM" id="SSF51197">
    <property type="entry name" value="Clavaminate synthase-like"/>
    <property type="match status" value="1"/>
</dbReference>
<dbReference type="Proteomes" id="UP000789595">
    <property type="component" value="Unassembled WGS sequence"/>
</dbReference>
<gene>
    <name evidence="2" type="ORF">PECAL_1P18050</name>
</gene>
<proteinExistence type="predicted"/>
<feature type="chain" id="PRO_5035324514" description="JmjC domain-containing protein" evidence="1">
    <location>
        <begin position="19"/>
        <end position="503"/>
    </location>
</feature>
<dbReference type="InterPro" id="IPR050910">
    <property type="entry name" value="JMJD6_ArgDemeth/LysHydrox"/>
</dbReference>
<comment type="caution">
    <text evidence="2">The sequence shown here is derived from an EMBL/GenBank/DDBJ whole genome shotgun (WGS) entry which is preliminary data.</text>
</comment>